<evidence type="ECO:0000256" key="6">
    <source>
        <dbReference type="ARBA" id="ARBA00022679"/>
    </source>
</evidence>
<keyword evidence="6" id="KW-0808">Transferase</keyword>
<feature type="domain" description="PAC" evidence="14">
    <location>
        <begin position="274"/>
        <end position="327"/>
    </location>
</feature>
<dbReference type="PROSITE" id="PS50112">
    <property type="entry name" value="PAS"/>
    <property type="match status" value="2"/>
</dbReference>
<feature type="coiled-coil region" evidence="11">
    <location>
        <begin position="574"/>
        <end position="615"/>
    </location>
</feature>
<evidence type="ECO:0000256" key="7">
    <source>
        <dbReference type="ARBA" id="ARBA00022692"/>
    </source>
</evidence>
<sequence>MVIIDLLQNFALLIAISATYRIILARQEKDSLTFKILVGLLFAVAGILGMLTPMNFLPGVFFDGRSIILSIAGLFGGPISAIIAASACAAYRWWVGGAGVVMGISVIVESAAIGVLFFYLRRNTKLVMSVPVLFGFSFIVHLIMFFLTLALPGGAGYVVMQQIGYAILFLYPLVSTLICLFFLDSEAQIRDRKALAESEKALKKAQEVAHVGSWTWYLQEDRYVWSDEMYRIFGIDKDRFTGHLREAIFNTVHPDDRAAVEETYRSMMEKNQPIPVEHRLIRPDGSERVVWTESGELTLNNKGEAGVLTGIVQDITERREAEEKLKESESRYRNLILHSPDAILVIHNSQVVLVNMACIKLFGAKSADDLIGKPLFDLFHPDFHNQIRERIDYLRDMGEVVPVVEEKIVRLDGQVINVDVLAAPFTFKGSNDIHVILRDITERKQMQDALQSSHDLLTRLAEQVPGVVYQYQLDPDGSSRFPYSSPGIYEIYEVTPEEVREDATVVFGRLHPEDYDYVANAIFESARTLELFHVVFRVILPSQGLRWRSSYAKPERTANGGTLWYGVITDITERKLAEQKIEEQLQELRRWQAVMVGREKRVIELKQEVNELLAQAGKPAKYAAEENSQQKWSGGLE</sequence>
<dbReference type="CDD" id="cd00130">
    <property type="entry name" value="PAS"/>
    <property type="match status" value="2"/>
</dbReference>
<reference evidence="15 16" key="1">
    <citation type="submission" date="2015-07" db="EMBL/GenBank/DDBJ databases">
        <title>Genome sequence of Ornatilinea apprima DSM 23815.</title>
        <authorList>
            <person name="Hemp J."/>
            <person name="Ward L.M."/>
            <person name="Pace L.A."/>
            <person name="Fischer W.W."/>
        </authorList>
    </citation>
    <scope>NUCLEOTIDE SEQUENCE [LARGE SCALE GENOMIC DNA]</scope>
    <source>
        <strain evidence="15 16">P3M-1</strain>
    </source>
</reference>
<dbReference type="PANTHER" id="PTHR43304">
    <property type="entry name" value="PHYTOCHROME-LIKE PROTEIN CPH1"/>
    <property type="match status" value="1"/>
</dbReference>
<keyword evidence="10 12" id="KW-0472">Membrane</keyword>
<dbReference type="GO" id="GO:0005886">
    <property type="term" value="C:plasma membrane"/>
    <property type="evidence" value="ECO:0007669"/>
    <property type="project" value="UniProtKB-SubCell"/>
</dbReference>
<proteinExistence type="predicted"/>
<keyword evidence="11" id="KW-0175">Coiled coil</keyword>
<protein>
    <recommendedName>
        <fullName evidence="3">histidine kinase</fullName>
        <ecNumber evidence="3">2.7.13.3</ecNumber>
    </recommendedName>
</protein>
<dbReference type="SMART" id="SM00091">
    <property type="entry name" value="PAS"/>
    <property type="match status" value="3"/>
</dbReference>
<dbReference type="Pfam" id="PF08447">
    <property type="entry name" value="PAS_3"/>
    <property type="match status" value="2"/>
</dbReference>
<feature type="domain" description="PAS" evidence="13">
    <location>
        <begin position="328"/>
        <end position="398"/>
    </location>
</feature>
<dbReference type="InterPro" id="IPR035965">
    <property type="entry name" value="PAS-like_dom_sf"/>
</dbReference>
<keyword evidence="16" id="KW-1185">Reference proteome</keyword>
<keyword evidence="9 12" id="KW-1133">Transmembrane helix</keyword>
<evidence type="ECO:0000256" key="8">
    <source>
        <dbReference type="ARBA" id="ARBA00022777"/>
    </source>
</evidence>
<dbReference type="STRING" id="1134406.ADN00_09385"/>
<feature type="transmembrane region" description="Helical" evidence="12">
    <location>
        <begin position="126"/>
        <end position="151"/>
    </location>
</feature>
<comment type="caution">
    <text evidence="15">The sequence shown here is derived from an EMBL/GenBank/DDBJ whole genome shotgun (WGS) entry which is preliminary data.</text>
</comment>
<evidence type="ECO:0000313" key="16">
    <source>
        <dbReference type="Proteomes" id="UP000050417"/>
    </source>
</evidence>
<dbReference type="Pfam" id="PF07694">
    <property type="entry name" value="5TM-5TMR_LYT"/>
    <property type="match status" value="1"/>
</dbReference>
<dbReference type="SMART" id="SM00086">
    <property type="entry name" value="PAC"/>
    <property type="match status" value="3"/>
</dbReference>
<keyword evidence="5" id="KW-0597">Phosphoprotein</keyword>
<evidence type="ECO:0000256" key="2">
    <source>
        <dbReference type="ARBA" id="ARBA00004651"/>
    </source>
</evidence>
<feature type="domain" description="PAS" evidence="13">
    <location>
        <begin position="225"/>
        <end position="271"/>
    </location>
</feature>
<dbReference type="PROSITE" id="PS50113">
    <property type="entry name" value="PAC"/>
    <property type="match status" value="3"/>
</dbReference>
<dbReference type="InterPro" id="IPR052162">
    <property type="entry name" value="Sensor_kinase/Photoreceptor"/>
</dbReference>
<evidence type="ECO:0000256" key="3">
    <source>
        <dbReference type="ARBA" id="ARBA00012438"/>
    </source>
</evidence>
<feature type="transmembrane region" description="Helical" evidence="12">
    <location>
        <begin position="6"/>
        <end position="24"/>
    </location>
</feature>
<dbReference type="SUPFAM" id="SSF55785">
    <property type="entry name" value="PYP-like sensor domain (PAS domain)"/>
    <property type="match status" value="3"/>
</dbReference>
<dbReference type="NCBIfam" id="TIGR00229">
    <property type="entry name" value="sensory_box"/>
    <property type="match status" value="2"/>
</dbReference>
<evidence type="ECO:0000259" key="14">
    <source>
        <dbReference type="PROSITE" id="PS50113"/>
    </source>
</evidence>
<dbReference type="EMBL" id="LGCL01000023">
    <property type="protein sequence ID" value="KPL77327.1"/>
    <property type="molecule type" value="Genomic_DNA"/>
</dbReference>
<dbReference type="GO" id="GO:0000155">
    <property type="term" value="F:phosphorelay sensor kinase activity"/>
    <property type="evidence" value="ECO:0007669"/>
    <property type="project" value="InterPro"/>
</dbReference>
<dbReference type="InterPro" id="IPR000700">
    <property type="entry name" value="PAS-assoc_C"/>
</dbReference>
<dbReference type="Pfam" id="PF13426">
    <property type="entry name" value="PAS_9"/>
    <property type="match status" value="1"/>
</dbReference>
<feature type="domain" description="PAC" evidence="14">
    <location>
        <begin position="402"/>
        <end position="452"/>
    </location>
</feature>
<keyword evidence="4" id="KW-1003">Cell membrane</keyword>
<feature type="transmembrane region" description="Helical" evidence="12">
    <location>
        <begin position="163"/>
        <end position="183"/>
    </location>
</feature>
<dbReference type="PANTHER" id="PTHR43304:SF1">
    <property type="entry name" value="PAC DOMAIN-CONTAINING PROTEIN"/>
    <property type="match status" value="1"/>
</dbReference>
<dbReference type="InterPro" id="IPR011620">
    <property type="entry name" value="Sig_transdc_His_kinase_LytS_TM"/>
</dbReference>
<dbReference type="GO" id="GO:0071555">
    <property type="term" value="P:cell wall organization"/>
    <property type="evidence" value="ECO:0007669"/>
    <property type="project" value="InterPro"/>
</dbReference>
<dbReference type="AlphaFoldDB" id="A0A0P6XLY0"/>
<dbReference type="Proteomes" id="UP000050417">
    <property type="component" value="Unassembled WGS sequence"/>
</dbReference>
<feature type="transmembrane region" description="Helical" evidence="12">
    <location>
        <begin position="98"/>
        <end position="120"/>
    </location>
</feature>
<dbReference type="InterPro" id="IPR000014">
    <property type="entry name" value="PAS"/>
</dbReference>
<dbReference type="RefSeq" id="WP_075062732.1">
    <property type="nucleotide sequence ID" value="NZ_LGCL01000023.1"/>
</dbReference>
<evidence type="ECO:0000313" key="15">
    <source>
        <dbReference type="EMBL" id="KPL77327.1"/>
    </source>
</evidence>
<evidence type="ECO:0000259" key="13">
    <source>
        <dbReference type="PROSITE" id="PS50112"/>
    </source>
</evidence>
<keyword evidence="8" id="KW-0418">Kinase</keyword>
<comment type="subcellular location">
    <subcellularLocation>
        <location evidence="2">Cell membrane</location>
        <topology evidence="2">Multi-pass membrane protein</topology>
    </subcellularLocation>
</comment>
<evidence type="ECO:0000256" key="11">
    <source>
        <dbReference type="SAM" id="Coils"/>
    </source>
</evidence>
<feature type="domain" description="PAC" evidence="14">
    <location>
        <begin position="532"/>
        <end position="583"/>
    </location>
</feature>
<feature type="coiled-coil region" evidence="11">
    <location>
        <begin position="311"/>
        <end position="338"/>
    </location>
</feature>
<dbReference type="Gene3D" id="3.30.450.20">
    <property type="entry name" value="PAS domain"/>
    <property type="match status" value="3"/>
</dbReference>
<keyword evidence="7 12" id="KW-0812">Transmembrane</keyword>
<evidence type="ECO:0000256" key="12">
    <source>
        <dbReference type="SAM" id="Phobius"/>
    </source>
</evidence>
<dbReference type="InterPro" id="IPR001610">
    <property type="entry name" value="PAC"/>
</dbReference>
<evidence type="ECO:0000256" key="5">
    <source>
        <dbReference type="ARBA" id="ARBA00022553"/>
    </source>
</evidence>
<dbReference type="Gene3D" id="2.10.70.100">
    <property type="match status" value="1"/>
</dbReference>
<organism evidence="15 16">
    <name type="scientific">Ornatilinea apprima</name>
    <dbReference type="NCBI Taxonomy" id="1134406"/>
    <lineage>
        <taxon>Bacteria</taxon>
        <taxon>Bacillati</taxon>
        <taxon>Chloroflexota</taxon>
        <taxon>Anaerolineae</taxon>
        <taxon>Anaerolineales</taxon>
        <taxon>Anaerolineaceae</taxon>
        <taxon>Ornatilinea</taxon>
    </lineage>
</organism>
<evidence type="ECO:0000256" key="1">
    <source>
        <dbReference type="ARBA" id="ARBA00000085"/>
    </source>
</evidence>
<dbReference type="OrthoDB" id="9779734at2"/>
<accession>A0A0P6XLY0</accession>
<evidence type="ECO:0000256" key="10">
    <source>
        <dbReference type="ARBA" id="ARBA00023136"/>
    </source>
</evidence>
<name>A0A0P6XLY0_9CHLR</name>
<evidence type="ECO:0000256" key="4">
    <source>
        <dbReference type="ARBA" id="ARBA00022475"/>
    </source>
</evidence>
<feature type="transmembrane region" description="Helical" evidence="12">
    <location>
        <begin position="36"/>
        <end position="61"/>
    </location>
</feature>
<evidence type="ECO:0000256" key="9">
    <source>
        <dbReference type="ARBA" id="ARBA00022989"/>
    </source>
</evidence>
<comment type="catalytic activity">
    <reaction evidence="1">
        <text>ATP + protein L-histidine = ADP + protein N-phospho-L-histidine.</text>
        <dbReference type="EC" id="2.7.13.3"/>
    </reaction>
</comment>
<gene>
    <name evidence="15" type="ORF">ADN00_09385</name>
</gene>
<dbReference type="EC" id="2.7.13.3" evidence="3"/>
<dbReference type="InterPro" id="IPR013655">
    <property type="entry name" value="PAS_fold_3"/>
</dbReference>
<feature type="transmembrane region" description="Helical" evidence="12">
    <location>
        <begin position="67"/>
        <end position="91"/>
    </location>
</feature>